<dbReference type="Proteomes" id="UP000095281">
    <property type="component" value="Unplaced"/>
</dbReference>
<evidence type="ECO:0000256" key="1">
    <source>
        <dbReference type="SAM" id="Phobius"/>
    </source>
</evidence>
<evidence type="ECO:0000313" key="3">
    <source>
        <dbReference type="Proteomes" id="UP000095281"/>
    </source>
</evidence>
<keyword evidence="2" id="KW-0732">Signal</keyword>
<keyword evidence="1" id="KW-0472">Membrane</keyword>
<sequence length="144" mass="16192">MDGWIKLSKLRFLANLSCSITVCLRDSGRCDGITPPQCSQIMSDSFDDTKRVKRDYLFNKSDEWELHSPLITVFDPVDQNNENNDFTQKTLPLHKAKLSPPTLPEFCLSVLSLCALVSISTFLVTIISGAILIILLFRDPISDK</sequence>
<keyword evidence="1" id="KW-1133">Transmembrane helix</keyword>
<feature type="transmembrane region" description="Helical" evidence="1">
    <location>
        <begin position="110"/>
        <end position="137"/>
    </location>
</feature>
<dbReference type="WBParaSite" id="MhA1_Contig1469.frz3.gene4">
    <property type="protein sequence ID" value="MhA1_Contig1469.frz3.gene4"/>
    <property type="gene ID" value="MhA1_Contig1469.frz3.gene4"/>
</dbReference>
<name>A0A1I8B5K6_MELHA</name>
<proteinExistence type="predicted"/>
<evidence type="ECO:0000313" key="4">
    <source>
        <dbReference type="WBParaSite" id="MhA1_Contig1469.frz3.gene4"/>
    </source>
</evidence>
<feature type="chain" id="PRO_5009315471" evidence="2">
    <location>
        <begin position="20"/>
        <end position="144"/>
    </location>
</feature>
<reference evidence="4" key="1">
    <citation type="submission" date="2016-11" db="UniProtKB">
        <authorList>
            <consortium name="WormBaseParasite"/>
        </authorList>
    </citation>
    <scope>IDENTIFICATION</scope>
</reference>
<keyword evidence="3" id="KW-1185">Reference proteome</keyword>
<feature type="signal peptide" evidence="2">
    <location>
        <begin position="1"/>
        <end position="19"/>
    </location>
</feature>
<protein>
    <submittedName>
        <fullName evidence="4">ZP domain-containing protein</fullName>
    </submittedName>
</protein>
<accession>A0A1I8B5K6</accession>
<keyword evidence="1" id="KW-0812">Transmembrane</keyword>
<organism evidence="3 4">
    <name type="scientific">Meloidogyne hapla</name>
    <name type="common">Root-knot nematode worm</name>
    <dbReference type="NCBI Taxonomy" id="6305"/>
    <lineage>
        <taxon>Eukaryota</taxon>
        <taxon>Metazoa</taxon>
        <taxon>Ecdysozoa</taxon>
        <taxon>Nematoda</taxon>
        <taxon>Chromadorea</taxon>
        <taxon>Rhabditida</taxon>
        <taxon>Tylenchina</taxon>
        <taxon>Tylenchomorpha</taxon>
        <taxon>Tylenchoidea</taxon>
        <taxon>Meloidogynidae</taxon>
        <taxon>Meloidogyninae</taxon>
        <taxon>Meloidogyne</taxon>
    </lineage>
</organism>
<dbReference type="AlphaFoldDB" id="A0A1I8B5K6"/>
<evidence type="ECO:0000256" key="2">
    <source>
        <dbReference type="SAM" id="SignalP"/>
    </source>
</evidence>